<evidence type="ECO:0000256" key="4">
    <source>
        <dbReference type="ARBA" id="ARBA00022801"/>
    </source>
</evidence>
<protein>
    <submittedName>
        <fullName evidence="9">Phosphatase PAP2 family protein</fullName>
    </submittedName>
</protein>
<organism evidence="9 10">
    <name type="scientific">Dyadobacter frigoris</name>
    <dbReference type="NCBI Taxonomy" id="2576211"/>
    <lineage>
        <taxon>Bacteria</taxon>
        <taxon>Pseudomonadati</taxon>
        <taxon>Bacteroidota</taxon>
        <taxon>Cytophagia</taxon>
        <taxon>Cytophagales</taxon>
        <taxon>Spirosomataceae</taxon>
        <taxon>Dyadobacter</taxon>
    </lineage>
</organism>
<evidence type="ECO:0000313" key="10">
    <source>
        <dbReference type="Proteomes" id="UP000304900"/>
    </source>
</evidence>
<keyword evidence="3 7" id="KW-0812">Transmembrane</keyword>
<keyword evidence="10" id="KW-1185">Reference proteome</keyword>
<evidence type="ECO:0000256" key="3">
    <source>
        <dbReference type="ARBA" id="ARBA00022692"/>
    </source>
</evidence>
<evidence type="ECO:0000256" key="6">
    <source>
        <dbReference type="ARBA" id="ARBA00023136"/>
    </source>
</evidence>
<evidence type="ECO:0000313" key="9">
    <source>
        <dbReference type="EMBL" id="TKT93708.1"/>
    </source>
</evidence>
<evidence type="ECO:0000256" key="2">
    <source>
        <dbReference type="ARBA" id="ARBA00022475"/>
    </source>
</evidence>
<dbReference type="GO" id="GO:0005886">
    <property type="term" value="C:plasma membrane"/>
    <property type="evidence" value="ECO:0007669"/>
    <property type="project" value="UniProtKB-SubCell"/>
</dbReference>
<feature type="transmembrane region" description="Helical" evidence="7">
    <location>
        <begin position="124"/>
        <end position="147"/>
    </location>
</feature>
<dbReference type="SUPFAM" id="SSF48317">
    <property type="entry name" value="Acid phosphatase/Vanadium-dependent haloperoxidase"/>
    <property type="match status" value="1"/>
</dbReference>
<dbReference type="GO" id="GO:0016787">
    <property type="term" value="F:hydrolase activity"/>
    <property type="evidence" value="ECO:0007669"/>
    <property type="project" value="UniProtKB-KW"/>
</dbReference>
<dbReference type="InterPro" id="IPR036938">
    <property type="entry name" value="PAP2/HPO_sf"/>
</dbReference>
<feature type="domain" description="Phosphatidic acid phosphatase type 2/haloperoxidase" evidence="8">
    <location>
        <begin position="78"/>
        <end position="195"/>
    </location>
</feature>
<dbReference type="InterPro" id="IPR000326">
    <property type="entry name" value="PAP2/HPO"/>
</dbReference>
<dbReference type="Proteomes" id="UP000304900">
    <property type="component" value="Unassembled WGS sequence"/>
</dbReference>
<feature type="transmembrane region" description="Helical" evidence="7">
    <location>
        <begin position="180"/>
        <end position="198"/>
    </location>
</feature>
<dbReference type="EMBL" id="SZVO01000001">
    <property type="protein sequence ID" value="TKT93708.1"/>
    <property type="molecule type" value="Genomic_DNA"/>
</dbReference>
<feature type="transmembrane region" description="Helical" evidence="7">
    <location>
        <begin position="12"/>
        <end position="29"/>
    </location>
</feature>
<evidence type="ECO:0000256" key="7">
    <source>
        <dbReference type="SAM" id="Phobius"/>
    </source>
</evidence>
<evidence type="ECO:0000256" key="1">
    <source>
        <dbReference type="ARBA" id="ARBA00004651"/>
    </source>
</evidence>
<reference evidence="9 10" key="1">
    <citation type="submission" date="2019-05" db="EMBL/GenBank/DDBJ databases">
        <title>Dyadobacter AR-3-8 sp. nov., isolated from arctic soil.</title>
        <authorList>
            <person name="Chaudhary D.K."/>
        </authorList>
    </citation>
    <scope>NUCLEOTIDE SEQUENCE [LARGE SCALE GENOMIC DNA]</scope>
    <source>
        <strain evidence="9 10">AR-3-8</strain>
    </source>
</reference>
<evidence type="ECO:0000259" key="8">
    <source>
        <dbReference type="SMART" id="SM00014"/>
    </source>
</evidence>
<keyword evidence="4" id="KW-0378">Hydrolase</keyword>
<accession>A0A4U6DBV7</accession>
<dbReference type="AlphaFoldDB" id="A0A4U6DBV7"/>
<dbReference type="Pfam" id="PF01569">
    <property type="entry name" value="PAP2"/>
    <property type="match status" value="1"/>
</dbReference>
<name>A0A4U6DBV7_9BACT</name>
<feature type="transmembrane region" description="Helical" evidence="7">
    <location>
        <begin position="76"/>
        <end position="94"/>
    </location>
</feature>
<keyword evidence="6 7" id="KW-0472">Membrane</keyword>
<dbReference type="SMART" id="SM00014">
    <property type="entry name" value="acidPPc"/>
    <property type="match status" value="1"/>
</dbReference>
<evidence type="ECO:0000256" key="5">
    <source>
        <dbReference type="ARBA" id="ARBA00022989"/>
    </source>
</evidence>
<proteinExistence type="predicted"/>
<gene>
    <name evidence="9" type="ORF">FDK13_00405</name>
</gene>
<dbReference type="Gene3D" id="1.20.144.10">
    <property type="entry name" value="Phosphatidic acid phosphatase type 2/haloperoxidase"/>
    <property type="match status" value="1"/>
</dbReference>
<dbReference type="OrthoDB" id="9773582at2"/>
<feature type="transmembrane region" description="Helical" evidence="7">
    <location>
        <begin position="49"/>
        <end position="69"/>
    </location>
</feature>
<dbReference type="PANTHER" id="PTHR14969:SF62">
    <property type="entry name" value="DECAPRENYLPHOSPHORYL-5-PHOSPHORIBOSE PHOSPHATASE RV3807C-RELATED"/>
    <property type="match status" value="1"/>
</dbReference>
<sequence>MKLFLFRHRFYFLPFIIIWAGLGLLQLLFTQNFIILHVNHYWSPFADVFFKWMTFVGDGAFVLIAGLLATLYSYRLGLKIVLSYAITSIFVQFLKRMVFTEIYRPPKVLSALLPQLHKVDGVDLYYFNSFPSGHTTAAFALFTILALESKSPVLKVLLLLPPLLVAYSRMYLLAHFLGDVFLGSFLGISFSVIVYYYLNQFWQSQSNPKLGGGLIKYL</sequence>
<dbReference type="CDD" id="cd01610">
    <property type="entry name" value="PAP2_like"/>
    <property type="match status" value="1"/>
</dbReference>
<feature type="transmembrane region" description="Helical" evidence="7">
    <location>
        <begin position="154"/>
        <end position="174"/>
    </location>
</feature>
<comment type="caution">
    <text evidence="9">The sequence shown here is derived from an EMBL/GenBank/DDBJ whole genome shotgun (WGS) entry which is preliminary data.</text>
</comment>
<dbReference type="RefSeq" id="WP_137338002.1">
    <property type="nucleotide sequence ID" value="NZ_SZVO01000001.1"/>
</dbReference>
<dbReference type="PANTHER" id="PTHR14969">
    <property type="entry name" value="SPHINGOSINE-1-PHOSPHATE PHOSPHOHYDROLASE"/>
    <property type="match status" value="1"/>
</dbReference>
<comment type="subcellular location">
    <subcellularLocation>
        <location evidence="1">Cell membrane</location>
        <topology evidence="1">Multi-pass membrane protein</topology>
    </subcellularLocation>
</comment>
<keyword evidence="5 7" id="KW-1133">Transmembrane helix</keyword>
<keyword evidence="2" id="KW-1003">Cell membrane</keyword>